<reference evidence="17" key="2">
    <citation type="submission" date="2004-02" db="EMBL/GenBank/DDBJ databases">
        <authorList>
            <consortium name="Genoscope"/>
            <consortium name="Whitehead Institute Centre for Genome Research"/>
        </authorList>
    </citation>
    <scope>NUCLEOTIDE SEQUENCE</scope>
</reference>
<evidence type="ECO:0000256" key="10">
    <source>
        <dbReference type="ARBA" id="ARBA00022989"/>
    </source>
</evidence>
<proteinExistence type="inferred from homology"/>
<evidence type="ECO:0000259" key="16">
    <source>
        <dbReference type="PROSITE" id="PS51034"/>
    </source>
</evidence>
<keyword evidence="6 14" id="KW-0272">Extracellular matrix</keyword>
<dbReference type="Gene3D" id="2.60.40.4100">
    <property type="entry name" value="Zona pellucida, ZP-C domain"/>
    <property type="match status" value="1"/>
</dbReference>
<dbReference type="GO" id="GO:0035804">
    <property type="term" value="F:structural constituent of egg coat"/>
    <property type="evidence" value="ECO:0007669"/>
    <property type="project" value="UniProtKB-UniRule"/>
</dbReference>
<keyword evidence="8 14" id="KW-0812">Transmembrane</keyword>
<dbReference type="GO" id="GO:0035805">
    <property type="term" value="C:egg coat"/>
    <property type="evidence" value="ECO:0007669"/>
    <property type="project" value="UniProtKB-SubCell"/>
</dbReference>
<dbReference type="Gene3D" id="2.60.40.3210">
    <property type="entry name" value="Zona pellucida, ZP-N domain"/>
    <property type="match status" value="1"/>
</dbReference>
<name>Q4T1Q4_TETNG</name>
<evidence type="ECO:0000256" key="7">
    <source>
        <dbReference type="ARBA" id="ARBA00022685"/>
    </source>
</evidence>
<evidence type="ECO:0000256" key="5">
    <source>
        <dbReference type="ARBA" id="ARBA00022525"/>
    </source>
</evidence>
<keyword evidence="11 14" id="KW-0472">Membrane</keyword>
<comment type="similarity">
    <text evidence="2 14">Belongs to the ZP domain family. ZPC subfamily.</text>
</comment>
<evidence type="ECO:0000256" key="3">
    <source>
        <dbReference type="ARBA" id="ARBA00017980"/>
    </source>
</evidence>
<accession>Q4T1Q4</accession>
<comment type="domain">
    <text evidence="14">The ZP domain is involved in the polymerization of the ZP proteins to form the zona pellucida.</text>
</comment>
<feature type="domain" description="ZP" evidence="16">
    <location>
        <begin position="170"/>
        <end position="430"/>
    </location>
</feature>
<keyword evidence="13" id="KW-0325">Glycoprotein</keyword>
<protein>
    <recommendedName>
        <fullName evidence="3 14">Zona pellucida sperm-binding protein 3</fullName>
    </recommendedName>
</protein>
<feature type="non-terminal residue" evidence="17">
    <location>
        <position position="1"/>
    </location>
</feature>
<dbReference type="Pfam" id="PF23344">
    <property type="entry name" value="ZP-N"/>
    <property type="match status" value="1"/>
</dbReference>
<dbReference type="InterPro" id="IPR055355">
    <property type="entry name" value="ZP-C"/>
</dbReference>
<dbReference type="AlphaFoldDB" id="Q4T1Q4"/>
<evidence type="ECO:0000256" key="8">
    <source>
        <dbReference type="ARBA" id="ARBA00022692"/>
    </source>
</evidence>
<dbReference type="PROSITE" id="PS51034">
    <property type="entry name" value="ZP_2"/>
    <property type="match status" value="1"/>
</dbReference>
<keyword evidence="12 14" id="KW-1015">Disulfide bond</keyword>
<dbReference type="InterPro" id="IPR042235">
    <property type="entry name" value="ZP-C_dom"/>
</dbReference>
<keyword evidence="7 14" id="KW-0165">Cleavage on pair of basic residues</keyword>
<evidence type="ECO:0000256" key="14">
    <source>
        <dbReference type="RuleBase" id="RU367066"/>
    </source>
</evidence>
<evidence type="ECO:0000256" key="4">
    <source>
        <dbReference type="ARBA" id="ARBA00022475"/>
    </source>
</evidence>
<comment type="PTM">
    <text evidence="14">Proteolytically cleaved before the transmembrane segment to yield the secreted ectodomain incorporated in the zona pellucida.</text>
</comment>
<dbReference type="PANTHER" id="PTHR11576">
    <property type="entry name" value="ZONA PELLUCIDA SPERM-BINDING PROTEIN 3"/>
    <property type="match status" value="1"/>
</dbReference>
<dbReference type="SMART" id="SM00241">
    <property type="entry name" value="ZP"/>
    <property type="match status" value="1"/>
</dbReference>
<dbReference type="InterPro" id="IPR001507">
    <property type="entry name" value="ZP_dom"/>
</dbReference>
<dbReference type="FunFam" id="2.60.40.3210:FF:000001">
    <property type="entry name" value="Zona pellucida sperm-binding protein 3"/>
    <property type="match status" value="1"/>
</dbReference>
<dbReference type="InterPro" id="IPR055356">
    <property type="entry name" value="ZP-N"/>
</dbReference>
<gene>
    <name evidence="17" type="ORF">GSTENG00008692001</name>
</gene>
<comment type="caution">
    <text evidence="17">The sequence shown here is derived from an EMBL/GenBank/DDBJ whole genome shotgun (WGS) entry which is preliminary data.</text>
</comment>
<dbReference type="GO" id="GO:0032190">
    <property type="term" value="F:acrosin binding"/>
    <property type="evidence" value="ECO:0007669"/>
    <property type="project" value="TreeGrafter"/>
</dbReference>
<comment type="function">
    <text evidence="14">Component of the zona pellucida, an extracellular matrix surrounding oocytes which mediates sperm binding, induction of the acrosome reaction and prevents post-fertilization polyspermy. The zona pellucida is composed of 3 to 4 glycoproteins, ZP1, ZP2, ZP3, and ZP4. ZP3 is essential for sperm binding and zona matrix formation.</text>
</comment>
<evidence type="ECO:0000256" key="9">
    <source>
        <dbReference type="ARBA" id="ARBA00022729"/>
    </source>
</evidence>
<feature type="transmembrane region" description="Helical" evidence="14">
    <location>
        <begin position="517"/>
        <end position="536"/>
    </location>
</feature>
<evidence type="ECO:0000256" key="2">
    <source>
        <dbReference type="ARBA" id="ARBA00006735"/>
    </source>
</evidence>
<evidence type="ECO:0000256" key="6">
    <source>
        <dbReference type="ARBA" id="ARBA00022530"/>
    </source>
</evidence>
<keyword evidence="4 14" id="KW-1003">Cell membrane</keyword>
<dbReference type="KEGG" id="tng:GSTEN00008692G001"/>
<evidence type="ECO:0000256" key="12">
    <source>
        <dbReference type="ARBA" id="ARBA00023157"/>
    </source>
</evidence>
<keyword evidence="9 14" id="KW-0732">Signal</keyword>
<dbReference type="GO" id="GO:0007339">
    <property type="term" value="P:binding of sperm to zona pellucida"/>
    <property type="evidence" value="ECO:0007669"/>
    <property type="project" value="UniProtKB-UniRule"/>
</dbReference>
<evidence type="ECO:0000256" key="1">
    <source>
        <dbReference type="ARBA" id="ARBA00004498"/>
    </source>
</evidence>
<organism evidence="17">
    <name type="scientific">Tetraodon nigroviridis</name>
    <name type="common">Spotted green pufferfish</name>
    <name type="synonym">Chelonodon nigroviridis</name>
    <dbReference type="NCBI Taxonomy" id="99883"/>
    <lineage>
        <taxon>Eukaryota</taxon>
        <taxon>Metazoa</taxon>
        <taxon>Chordata</taxon>
        <taxon>Craniata</taxon>
        <taxon>Vertebrata</taxon>
        <taxon>Euteleostomi</taxon>
        <taxon>Actinopterygii</taxon>
        <taxon>Neopterygii</taxon>
        <taxon>Teleostei</taxon>
        <taxon>Neoteleostei</taxon>
        <taxon>Acanthomorphata</taxon>
        <taxon>Eupercaria</taxon>
        <taxon>Tetraodontiformes</taxon>
        <taxon>Tetradontoidea</taxon>
        <taxon>Tetraodontidae</taxon>
        <taxon>Tetraodon</taxon>
    </lineage>
</organism>
<dbReference type="PRINTS" id="PR00023">
    <property type="entry name" value="ZPELLUCIDA"/>
</dbReference>
<dbReference type="GO" id="GO:2000344">
    <property type="term" value="P:positive regulation of acrosome reaction"/>
    <property type="evidence" value="ECO:0007669"/>
    <property type="project" value="UniProtKB-UniRule"/>
</dbReference>
<comment type="subcellular location">
    <subcellularLocation>
        <location evidence="1">Secreted</location>
        <location evidence="1">Extracellular space</location>
        <location evidence="1">Extracellular matrix</location>
    </subcellularLocation>
    <subcellularLocation>
        <location evidence="14">Zona pellucida</location>
    </subcellularLocation>
    <subcellularLocation>
        <location evidence="14">Cell membrane</location>
        <topology evidence="14">Single-pass type I membrane protein</topology>
    </subcellularLocation>
</comment>
<evidence type="ECO:0000256" key="13">
    <source>
        <dbReference type="ARBA" id="ARBA00023180"/>
    </source>
</evidence>
<dbReference type="PANTHER" id="PTHR11576:SF2">
    <property type="entry name" value="ZONA PELLUCIDA SPERM-BINDING PROTEIN 3"/>
    <property type="match status" value="1"/>
</dbReference>
<dbReference type="FunFam" id="2.60.40.4100:FF:000002">
    <property type="entry name" value="Zona pellucida sperm-binding protein 3"/>
    <property type="match status" value="1"/>
</dbReference>
<dbReference type="GO" id="GO:0035803">
    <property type="term" value="P:egg coat formation"/>
    <property type="evidence" value="ECO:0007669"/>
    <property type="project" value="UniProtKB-UniRule"/>
</dbReference>
<reference evidence="17" key="1">
    <citation type="journal article" date="2004" name="Nature">
        <title>Genome duplication in the teleost fish Tetraodon nigroviridis reveals the early vertebrate proto-karyotype.</title>
        <authorList>
            <person name="Jaillon O."/>
            <person name="Aury J.-M."/>
            <person name="Brunet F."/>
            <person name="Petit J.-L."/>
            <person name="Stange-Thomann N."/>
            <person name="Mauceli E."/>
            <person name="Bouneau L."/>
            <person name="Fischer C."/>
            <person name="Ozouf-Costaz C."/>
            <person name="Bernot A."/>
            <person name="Nicaud S."/>
            <person name="Jaffe D."/>
            <person name="Fisher S."/>
            <person name="Lutfalla G."/>
            <person name="Dossat C."/>
            <person name="Segurens B."/>
            <person name="Dasilva C."/>
            <person name="Salanoubat M."/>
            <person name="Levy M."/>
            <person name="Boudet N."/>
            <person name="Castellano S."/>
            <person name="Anthouard V."/>
            <person name="Jubin C."/>
            <person name="Castelli V."/>
            <person name="Katinka M."/>
            <person name="Vacherie B."/>
            <person name="Biemont C."/>
            <person name="Skalli Z."/>
            <person name="Cattolico L."/>
            <person name="Poulain J."/>
            <person name="De Berardinis V."/>
            <person name="Cruaud C."/>
            <person name="Duprat S."/>
            <person name="Brottier P."/>
            <person name="Coutanceau J.-P."/>
            <person name="Gouzy J."/>
            <person name="Parra G."/>
            <person name="Lardier G."/>
            <person name="Chapple C."/>
            <person name="McKernan K.J."/>
            <person name="McEwan P."/>
            <person name="Bosak S."/>
            <person name="Kellis M."/>
            <person name="Volff J.-N."/>
            <person name="Guigo R."/>
            <person name="Zody M.C."/>
            <person name="Mesirov J."/>
            <person name="Lindblad-Toh K."/>
            <person name="Birren B."/>
            <person name="Nusbaum C."/>
            <person name="Kahn D."/>
            <person name="Robinson-Rechavi M."/>
            <person name="Laudet V."/>
            <person name="Schachter V."/>
            <person name="Quetier F."/>
            <person name="Saurin W."/>
            <person name="Scarpelli C."/>
            <person name="Wincker P."/>
            <person name="Lander E.S."/>
            <person name="Weissenbach J."/>
            <person name="Roest Crollius H."/>
        </authorList>
    </citation>
    <scope>NUCLEOTIDE SEQUENCE [LARGE SCALE GENOMIC DNA]</scope>
</reference>
<keyword evidence="10 14" id="KW-1133">Transmembrane helix</keyword>
<dbReference type="EMBL" id="CAAE01010502">
    <property type="protein sequence ID" value="CAF93178.1"/>
    <property type="molecule type" value="Genomic_DNA"/>
</dbReference>
<dbReference type="InterPro" id="IPR048290">
    <property type="entry name" value="ZP_chr"/>
</dbReference>
<evidence type="ECO:0000256" key="11">
    <source>
        <dbReference type="ARBA" id="ARBA00023136"/>
    </source>
</evidence>
<dbReference type="Pfam" id="PF00100">
    <property type="entry name" value="Zona_pellucida"/>
    <property type="match status" value="1"/>
</dbReference>
<keyword evidence="5 14" id="KW-0964">Secreted</keyword>
<dbReference type="GO" id="GO:0005886">
    <property type="term" value="C:plasma membrane"/>
    <property type="evidence" value="ECO:0007669"/>
    <property type="project" value="UniProtKB-SubCell"/>
</dbReference>
<evidence type="ECO:0000313" key="17">
    <source>
        <dbReference type="EMBL" id="CAF93178.1"/>
    </source>
</evidence>
<dbReference type="OrthoDB" id="8880842at2759"/>
<evidence type="ECO:0000256" key="15">
    <source>
        <dbReference type="SAM" id="MobiDB-lite"/>
    </source>
</evidence>
<sequence>ALKRNMLLCLPENISTCPPSGRKALKVIAQAGTQLSHQQWAEPETRFQKSPKTKAAATSENTKFAGFCAVLWDGVQGGGFRRDCASNRWRKNLCRRKSGQRQRRWVSEPNLARWSGPAAQGARQLPRQDLPAPEASRRDGGSPETPQRSTEVRVITDHRVPVPASSVAAHCREEDVLVAVKQDFLGNGQLIHPTDLTLGGCVARPASDRILGFQTELHGCNSTSWMTEDALVYSFLLVYLPTPIGNTVILKTNPAEVLIECLYQRRHYVSSNALRPTWMTFAAMMQAEKQQHFSLRLTTEDWQSPRQSNVFFLSDVIRIEAAVLRGFHVPLRIYVDSCAATVGPNPDSQPRYPFIANHGCLNDSKQTGAKSVFLQRSQEDKLQFQLKAFRFHQNQPGNNSIYITCHLKAMTLSAPVDSQHKACSFLTEASRWVASDGDNVVCRCCETSCDERKRKRRLAADVDFPVSQWEGRASLEVILLEEDAPELPLEPAPQSPTGGKSLELPASGLTFQLKEPALVALVLLAFLGAVVCIGMSKPTIYTVST</sequence>
<feature type="region of interest" description="Disordered" evidence="15">
    <location>
        <begin position="98"/>
        <end position="152"/>
    </location>
</feature>